<keyword evidence="3 4" id="KW-0975">Bacterial flagellum</keyword>
<keyword evidence="6" id="KW-0969">Cilium</keyword>
<sequence>MDTRGIDQMLSELRSVSQTAQGKPADAAGQAAGGVNFADVLNDALKDVSAAQSEARQMAQDFSAGDPNVNLQDVMVNLQKASLSFQQMVQVRNRLVTAYQDIMNMPV</sequence>
<keyword evidence="6" id="KW-0966">Cell projection</keyword>
<dbReference type="GO" id="GO:0071973">
    <property type="term" value="P:bacterial-type flagellum-dependent cell motility"/>
    <property type="evidence" value="ECO:0007669"/>
    <property type="project" value="InterPro"/>
</dbReference>
<gene>
    <name evidence="4" type="primary">fliE</name>
    <name evidence="6" type="ORF">AC731_001245</name>
</gene>
<dbReference type="GO" id="GO:0005198">
    <property type="term" value="F:structural molecule activity"/>
    <property type="evidence" value="ECO:0007669"/>
    <property type="project" value="UniProtKB-UniRule"/>
</dbReference>
<evidence type="ECO:0000313" key="7">
    <source>
        <dbReference type="Proteomes" id="UP000036902"/>
    </source>
</evidence>
<proteinExistence type="inferred from homology"/>
<evidence type="ECO:0000256" key="3">
    <source>
        <dbReference type="ARBA" id="ARBA00023143"/>
    </source>
</evidence>
<dbReference type="EMBL" id="CP014646">
    <property type="protein sequence ID" value="AMO38934.1"/>
    <property type="molecule type" value="Genomic_DNA"/>
</dbReference>
<keyword evidence="7" id="KW-1185">Reference proteome</keyword>
<dbReference type="GO" id="GO:0003774">
    <property type="term" value="F:cytoskeletal motor activity"/>
    <property type="evidence" value="ECO:0007669"/>
    <property type="project" value="InterPro"/>
</dbReference>
<organism evidence="6 7">
    <name type="scientific">Thauera humireducens</name>
    <dbReference type="NCBI Taxonomy" id="1134435"/>
    <lineage>
        <taxon>Bacteria</taxon>
        <taxon>Pseudomonadati</taxon>
        <taxon>Pseudomonadota</taxon>
        <taxon>Betaproteobacteria</taxon>
        <taxon>Rhodocyclales</taxon>
        <taxon>Zoogloeaceae</taxon>
        <taxon>Thauera</taxon>
    </lineage>
</organism>
<evidence type="ECO:0000256" key="5">
    <source>
        <dbReference type="NCBIfam" id="TIGR00205"/>
    </source>
</evidence>
<dbReference type="Proteomes" id="UP000036902">
    <property type="component" value="Chromosome"/>
</dbReference>
<dbReference type="HAMAP" id="MF_00724">
    <property type="entry name" value="FliE"/>
    <property type="match status" value="1"/>
</dbReference>
<keyword evidence="6" id="KW-0282">Flagellum</keyword>
<evidence type="ECO:0000313" key="6">
    <source>
        <dbReference type="EMBL" id="AMO38934.1"/>
    </source>
</evidence>
<accession>A0A127KB81</accession>
<dbReference type="PANTHER" id="PTHR34653:SF1">
    <property type="entry name" value="FLAGELLAR HOOK-BASAL BODY COMPLEX PROTEIN FLIE"/>
    <property type="match status" value="1"/>
</dbReference>
<dbReference type="KEGG" id="thu:AC731_001245"/>
<dbReference type="STRING" id="1134435.AC731_001245"/>
<comment type="subcellular location">
    <subcellularLocation>
        <location evidence="1 4">Bacterial flagellum basal body</location>
    </subcellularLocation>
</comment>
<comment type="similarity">
    <text evidence="2 4">Belongs to the FliE family.</text>
</comment>
<dbReference type="RefSeq" id="WP_038012450.1">
    <property type="nucleotide sequence ID" value="NZ_CP014646.1"/>
</dbReference>
<dbReference type="NCBIfam" id="TIGR00205">
    <property type="entry name" value="fliE"/>
    <property type="match status" value="1"/>
</dbReference>
<dbReference type="Pfam" id="PF02049">
    <property type="entry name" value="FliE"/>
    <property type="match status" value="1"/>
</dbReference>
<evidence type="ECO:0000256" key="4">
    <source>
        <dbReference type="HAMAP-Rule" id="MF_00724"/>
    </source>
</evidence>
<dbReference type="InterPro" id="IPR001624">
    <property type="entry name" value="FliE"/>
</dbReference>
<reference evidence="7" key="1">
    <citation type="submission" date="2016-03" db="EMBL/GenBank/DDBJ databases">
        <authorList>
            <person name="Ma C."/>
            <person name="Zhou S."/>
            <person name="Yang G."/>
        </authorList>
    </citation>
    <scope>NUCLEOTIDE SEQUENCE [LARGE SCALE GENOMIC DNA]</scope>
    <source>
        <strain evidence="7">SgZ-1</strain>
    </source>
</reference>
<dbReference type="AlphaFoldDB" id="A0A127KB81"/>
<dbReference type="PANTHER" id="PTHR34653">
    <property type="match status" value="1"/>
</dbReference>
<protein>
    <recommendedName>
        <fullName evidence="4 5">Flagellar hook-basal body complex protein FliE</fullName>
    </recommendedName>
</protein>
<evidence type="ECO:0000256" key="2">
    <source>
        <dbReference type="ARBA" id="ARBA00009272"/>
    </source>
</evidence>
<dbReference type="PRINTS" id="PR01006">
    <property type="entry name" value="FLGHOOKFLIE"/>
</dbReference>
<dbReference type="GO" id="GO:0009425">
    <property type="term" value="C:bacterial-type flagellum basal body"/>
    <property type="evidence" value="ECO:0007669"/>
    <property type="project" value="UniProtKB-SubCell"/>
</dbReference>
<name>A0A127KB81_9RHOO</name>
<evidence type="ECO:0000256" key="1">
    <source>
        <dbReference type="ARBA" id="ARBA00004117"/>
    </source>
</evidence>